<dbReference type="EMBL" id="PKPP01004417">
    <property type="protein sequence ID" value="PWA64456.1"/>
    <property type="molecule type" value="Genomic_DNA"/>
</dbReference>
<sequence>MGNIRLPSLISNRKCFRKLDSLSKRNHQRDVPKGHLAVYVGEMQKTRFVIPISYLYQPLFQVLLHHSEEQYEFEYPMGGLTISCKEDEFVKLAILLKAS</sequence>
<dbReference type="OrthoDB" id="625231at2759"/>
<organism evidence="2 3">
    <name type="scientific">Artemisia annua</name>
    <name type="common">Sweet wormwood</name>
    <dbReference type="NCBI Taxonomy" id="35608"/>
    <lineage>
        <taxon>Eukaryota</taxon>
        <taxon>Viridiplantae</taxon>
        <taxon>Streptophyta</taxon>
        <taxon>Embryophyta</taxon>
        <taxon>Tracheophyta</taxon>
        <taxon>Spermatophyta</taxon>
        <taxon>Magnoliopsida</taxon>
        <taxon>eudicotyledons</taxon>
        <taxon>Gunneridae</taxon>
        <taxon>Pentapetalae</taxon>
        <taxon>asterids</taxon>
        <taxon>campanulids</taxon>
        <taxon>Asterales</taxon>
        <taxon>Asteraceae</taxon>
        <taxon>Asteroideae</taxon>
        <taxon>Anthemideae</taxon>
        <taxon>Artemisiinae</taxon>
        <taxon>Artemisia</taxon>
    </lineage>
</organism>
<name>A0A2U1MTA8_ARTAN</name>
<comment type="caution">
    <text evidence="2">The sequence shown here is derived from an EMBL/GenBank/DDBJ whole genome shotgun (WGS) entry which is preliminary data.</text>
</comment>
<dbReference type="InterPro" id="IPR003676">
    <property type="entry name" value="SAUR_fam"/>
</dbReference>
<dbReference type="PANTHER" id="PTHR31929">
    <property type="entry name" value="SAUR-LIKE AUXIN-RESPONSIVE PROTEIN FAMILY-RELATED"/>
    <property type="match status" value="1"/>
</dbReference>
<evidence type="ECO:0000256" key="1">
    <source>
        <dbReference type="ARBA" id="ARBA00006974"/>
    </source>
</evidence>
<dbReference type="AlphaFoldDB" id="A0A2U1MTA8"/>
<keyword evidence="3" id="KW-1185">Reference proteome</keyword>
<comment type="similarity">
    <text evidence="1">Belongs to the ARG7 family.</text>
</comment>
<evidence type="ECO:0000313" key="3">
    <source>
        <dbReference type="Proteomes" id="UP000245207"/>
    </source>
</evidence>
<evidence type="ECO:0000313" key="2">
    <source>
        <dbReference type="EMBL" id="PWA64456.1"/>
    </source>
</evidence>
<dbReference type="Pfam" id="PF02519">
    <property type="entry name" value="Auxin_inducible"/>
    <property type="match status" value="1"/>
</dbReference>
<dbReference type="STRING" id="35608.A0A2U1MTA8"/>
<proteinExistence type="inferred from homology"/>
<reference evidence="2 3" key="1">
    <citation type="journal article" date="2018" name="Mol. Plant">
        <title>The genome of Artemisia annua provides insight into the evolution of Asteraceae family and artemisinin biosynthesis.</title>
        <authorList>
            <person name="Shen Q."/>
            <person name="Zhang L."/>
            <person name="Liao Z."/>
            <person name="Wang S."/>
            <person name="Yan T."/>
            <person name="Shi P."/>
            <person name="Liu M."/>
            <person name="Fu X."/>
            <person name="Pan Q."/>
            <person name="Wang Y."/>
            <person name="Lv Z."/>
            <person name="Lu X."/>
            <person name="Zhang F."/>
            <person name="Jiang W."/>
            <person name="Ma Y."/>
            <person name="Chen M."/>
            <person name="Hao X."/>
            <person name="Li L."/>
            <person name="Tang Y."/>
            <person name="Lv G."/>
            <person name="Zhou Y."/>
            <person name="Sun X."/>
            <person name="Brodelius P.E."/>
            <person name="Rose J.K.C."/>
            <person name="Tang K."/>
        </authorList>
    </citation>
    <scope>NUCLEOTIDE SEQUENCE [LARGE SCALE GENOMIC DNA]</scope>
    <source>
        <strain evidence="3">cv. Huhao1</strain>
        <tissue evidence="2">Leaf</tissue>
    </source>
</reference>
<dbReference type="GO" id="GO:0009733">
    <property type="term" value="P:response to auxin"/>
    <property type="evidence" value="ECO:0007669"/>
    <property type="project" value="InterPro"/>
</dbReference>
<protein>
    <submittedName>
        <fullName evidence="2">Auxin responsive SAUR protein</fullName>
    </submittedName>
</protein>
<gene>
    <name evidence="2" type="ORF">CTI12_AA342770</name>
</gene>
<dbReference type="Proteomes" id="UP000245207">
    <property type="component" value="Unassembled WGS sequence"/>
</dbReference>
<accession>A0A2U1MTA8</accession>